<name>A0ABS9WI13_9ACTN</name>
<dbReference type="RefSeq" id="WP_242164958.1">
    <property type="nucleotide sequence ID" value="NZ_JAJMLW010000002.1"/>
</dbReference>
<protein>
    <submittedName>
        <fullName evidence="1">Uncharacterized protein</fullName>
    </submittedName>
</protein>
<proteinExistence type="predicted"/>
<keyword evidence="2" id="KW-1185">Reference proteome</keyword>
<dbReference type="Proteomes" id="UP001430755">
    <property type="component" value="Unassembled WGS sequence"/>
</dbReference>
<organism evidence="1 2">
    <name type="scientific">Adlercreutzia faecimuris</name>
    <dbReference type="NCBI Taxonomy" id="2897341"/>
    <lineage>
        <taxon>Bacteria</taxon>
        <taxon>Bacillati</taxon>
        <taxon>Actinomycetota</taxon>
        <taxon>Coriobacteriia</taxon>
        <taxon>Eggerthellales</taxon>
        <taxon>Eggerthellaceae</taxon>
        <taxon>Adlercreutzia</taxon>
    </lineage>
</organism>
<gene>
    <name evidence="1" type="ORF">LPT13_06960</name>
</gene>
<evidence type="ECO:0000313" key="1">
    <source>
        <dbReference type="EMBL" id="MCI2242087.1"/>
    </source>
</evidence>
<sequence length="188" mass="21320">MIVKITYDDKRLDVFDTSTFTQAMPLGKQNMLTNFEVRFDDMAFDGLWLTAHSYLADEAFKKEATEGEVPVARRTKGWRFLLASSEELNHVELVVVDGEAIVKRVLGELVDLQSFDEKAYECIGSSSKGLHERIRELYLYLQKTTGEMEPCVPGIPRQVATKVMSLGAEEVAEDEMDEEWGDLDEAGW</sequence>
<dbReference type="EMBL" id="JAJMLW010000002">
    <property type="protein sequence ID" value="MCI2242087.1"/>
    <property type="molecule type" value="Genomic_DNA"/>
</dbReference>
<accession>A0ABS9WI13</accession>
<reference evidence="1" key="1">
    <citation type="submission" date="2021-11" db="EMBL/GenBank/DDBJ databases">
        <title>A Novel Adlercreutzia Species, isolated from a Allomyrina dichotoma larva feces.</title>
        <authorList>
            <person name="Suh M.K."/>
        </authorList>
    </citation>
    <scope>NUCLEOTIDE SEQUENCE</scope>
    <source>
        <strain evidence="1">JBNU-10</strain>
    </source>
</reference>
<comment type="caution">
    <text evidence="1">The sequence shown here is derived from an EMBL/GenBank/DDBJ whole genome shotgun (WGS) entry which is preliminary data.</text>
</comment>
<evidence type="ECO:0000313" key="2">
    <source>
        <dbReference type="Proteomes" id="UP001430755"/>
    </source>
</evidence>